<gene>
    <name evidence="1" type="ORF">HYFRA_00009124</name>
</gene>
<keyword evidence="2" id="KW-1185">Reference proteome</keyword>
<reference evidence="1" key="1">
    <citation type="submission" date="2021-07" db="EMBL/GenBank/DDBJ databases">
        <authorList>
            <person name="Durling M."/>
        </authorList>
    </citation>
    <scope>NUCLEOTIDE SEQUENCE</scope>
</reference>
<evidence type="ECO:0000313" key="2">
    <source>
        <dbReference type="Proteomes" id="UP000696280"/>
    </source>
</evidence>
<name>A0A9N9KV31_9HELO</name>
<dbReference type="AlphaFoldDB" id="A0A9N9KV31"/>
<organism evidence="1 2">
    <name type="scientific">Hymenoscyphus fraxineus</name>
    <dbReference type="NCBI Taxonomy" id="746836"/>
    <lineage>
        <taxon>Eukaryota</taxon>
        <taxon>Fungi</taxon>
        <taxon>Dikarya</taxon>
        <taxon>Ascomycota</taxon>
        <taxon>Pezizomycotina</taxon>
        <taxon>Leotiomycetes</taxon>
        <taxon>Helotiales</taxon>
        <taxon>Helotiaceae</taxon>
        <taxon>Hymenoscyphus</taxon>
    </lineage>
</organism>
<dbReference type="Proteomes" id="UP000696280">
    <property type="component" value="Unassembled WGS sequence"/>
</dbReference>
<dbReference type="EMBL" id="CAJVRL010000055">
    <property type="protein sequence ID" value="CAG8954024.1"/>
    <property type="molecule type" value="Genomic_DNA"/>
</dbReference>
<protein>
    <submittedName>
        <fullName evidence="1">Uncharacterized protein</fullName>
    </submittedName>
</protein>
<comment type="caution">
    <text evidence="1">The sequence shown here is derived from an EMBL/GenBank/DDBJ whole genome shotgun (WGS) entry which is preliminary data.</text>
</comment>
<sequence>MGTDQNAHMCGSGRSECENTYEYMAKDLALRSPCADNDSIKKGGVEGVRAVCTERVKKWETGIKKNNAWLKERQAQESRGEFWW</sequence>
<accession>A0A9N9KV31</accession>
<proteinExistence type="predicted"/>
<evidence type="ECO:0000313" key="1">
    <source>
        <dbReference type="EMBL" id="CAG8954024.1"/>
    </source>
</evidence>